<evidence type="ECO:0000313" key="2">
    <source>
        <dbReference type="Proteomes" id="UP000299102"/>
    </source>
</evidence>
<keyword evidence="2" id="KW-1185">Reference proteome</keyword>
<sequence length="128" mass="14900">MVRLKDIIHYELLPPGKSINSDFYYQQLMRLKQEVEKKRTFFVSEDFFCLLITQPAAQSAPSTRIFLQPAEICLRVNENVVHVYVRLSTKAHIRFVQFKFIKSLPEAYITSKKLRGLVAASTQRIVHA</sequence>
<accession>A0A4C1VS78</accession>
<dbReference type="AlphaFoldDB" id="A0A4C1VS78"/>
<dbReference type="EMBL" id="BGZK01000395">
    <property type="protein sequence ID" value="GBP41197.1"/>
    <property type="molecule type" value="Genomic_DNA"/>
</dbReference>
<protein>
    <submittedName>
        <fullName evidence="1">Uncharacterized protein</fullName>
    </submittedName>
</protein>
<dbReference type="InterPro" id="IPR001888">
    <property type="entry name" value="Transposase_1"/>
</dbReference>
<reference evidence="1 2" key="1">
    <citation type="journal article" date="2019" name="Commun. Biol.">
        <title>The bagworm genome reveals a unique fibroin gene that provides high tensile strength.</title>
        <authorList>
            <person name="Kono N."/>
            <person name="Nakamura H."/>
            <person name="Ohtoshi R."/>
            <person name="Tomita M."/>
            <person name="Numata K."/>
            <person name="Arakawa K."/>
        </authorList>
    </citation>
    <scope>NUCLEOTIDE SEQUENCE [LARGE SCALE GENOMIC DNA]</scope>
</reference>
<dbReference type="Proteomes" id="UP000299102">
    <property type="component" value="Unassembled WGS sequence"/>
</dbReference>
<dbReference type="Pfam" id="PF01359">
    <property type="entry name" value="Transposase_1"/>
    <property type="match status" value="1"/>
</dbReference>
<evidence type="ECO:0000313" key="1">
    <source>
        <dbReference type="EMBL" id="GBP41197.1"/>
    </source>
</evidence>
<gene>
    <name evidence="1" type="ORF">EVAR_30635_1</name>
</gene>
<name>A0A4C1VS78_EUMVA</name>
<comment type="caution">
    <text evidence="1">The sequence shown here is derived from an EMBL/GenBank/DDBJ whole genome shotgun (WGS) entry which is preliminary data.</text>
</comment>
<dbReference type="OrthoDB" id="616263at2759"/>
<organism evidence="1 2">
    <name type="scientific">Eumeta variegata</name>
    <name type="common">Bagworm moth</name>
    <name type="synonym">Eumeta japonica</name>
    <dbReference type="NCBI Taxonomy" id="151549"/>
    <lineage>
        <taxon>Eukaryota</taxon>
        <taxon>Metazoa</taxon>
        <taxon>Ecdysozoa</taxon>
        <taxon>Arthropoda</taxon>
        <taxon>Hexapoda</taxon>
        <taxon>Insecta</taxon>
        <taxon>Pterygota</taxon>
        <taxon>Neoptera</taxon>
        <taxon>Endopterygota</taxon>
        <taxon>Lepidoptera</taxon>
        <taxon>Glossata</taxon>
        <taxon>Ditrysia</taxon>
        <taxon>Tineoidea</taxon>
        <taxon>Psychidae</taxon>
        <taxon>Oiketicinae</taxon>
        <taxon>Eumeta</taxon>
    </lineage>
</organism>
<proteinExistence type="predicted"/>